<gene>
    <name evidence="1" type="primary">Acey_s0057.g2802</name>
    <name evidence="1" type="ORF">Y032_0057g2802</name>
</gene>
<dbReference type="Proteomes" id="UP000024635">
    <property type="component" value="Unassembled WGS sequence"/>
</dbReference>
<dbReference type="AlphaFoldDB" id="A0A016U5P5"/>
<organism evidence="1 2">
    <name type="scientific">Ancylostoma ceylanicum</name>
    <dbReference type="NCBI Taxonomy" id="53326"/>
    <lineage>
        <taxon>Eukaryota</taxon>
        <taxon>Metazoa</taxon>
        <taxon>Ecdysozoa</taxon>
        <taxon>Nematoda</taxon>
        <taxon>Chromadorea</taxon>
        <taxon>Rhabditida</taxon>
        <taxon>Rhabditina</taxon>
        <taxon>Rhabditomorpha</taxon>
        <taxon>Strongyloidea</taxon>
        <taxon>Ancylostomatidae</taxon>
        <taxon>Ancylostomatinae</taxon>
        <taxon>Ancylostoma</taxon>
    </lineage>
</organism>
<sequence length="83" mass="9639">MWTNRHLTWTIANGPAIVLPGIHPLRQIQHSHTVILTPLTWCFIPSLSLGKFVQQILLLGFIYTNIQTRNNIKQQMMLTKYVK</sequence>
<comment type="caution">
    <text evidence="1">The sequence shown here is derived from an EMBL/GenBank/DDBJ whole genome shotgun (WGS) entry which is preliminary data.</text>
</comment>
<keyword evidence="2" id="KW-1185">Reference proteome</keyword>
<reference evidence="2" key="1">
    <citation type="journal article" date="2015" name="Nat. Genet.">
        <title>The genome and transcriptome of the zoonotic hookworm Ancylostoma ceylanicum identify infection-specific gene families.</title>
        <authorList>
            <person name="Schwarz E.M."/>
            <person name="Hu Y."/>
            <person name="Antoshechkin I."/>
            <person name="Miller M.M."/>
            <person name="Sternberg P.W."/>
            <person name="Aroian R.V."/>
        </authorList>
    </citation>
    <scope>NUCLEOTIDE SEQUENCE</scope>
    <source>
        <strain evidence="2">HY135</strain>
    </source>
</reference>
<protein>
    <submittedName>
        <fullName evidence="1">Uncharacterized protein</fullName>
    </submittedName>
</protein>
<dbReference type="EMBL" id="JARK01001393">
    <property type="protein sequence ID" value="EYC10167.1"/>
    <property type="molecule type" value="Genomic_DNA"/>
</dbReference>
<name>A0A016U5P5_9BILA</name>
<evidence type="ECO:0000313" key="1">
    <source>
        <dbReference type="EMBL" id="EYC10167.1"/>
    </source>
</evidence>
<accession>A0A016U5P5</accession>
<evidence type="ECO:0000313" key="2">
    <source>
        <dbReference type="Proteomes" id="UP000024635"/>
    </source>
</evidence>
<proteinExistence type="predicted"/>